<organism evidence="1">
    <name type="scientific">Salmonella enterica</name>
    <name type="common">Salmonella choleraesuis</name>
    <dbReference type="NCBI Taxonomy" id="28901"/>
    <lineage>
        <taxon>Bacteria</taxon>
        <taxon>Pseudomonadati</taxon>
        <taxon>Pseudomonadota</taxon>
        <taxon>Gammaproteobacteria</taxon>
        <taxon>Enterobacterales</taxon>
        <taxon>Enterobacteriaceae</taxon>
        <taxon>Salmonella</taxon>
    </lineage>
</organism>
<gene>
    <name evidence="1" type="primary">pilO2</name>
    <name evidence="1" type="ORF">G8W61_004900</name>
</gene>
<accession>A0A759YPQ2</accession>
<dbReference type="EMBL" id="DAAXRP010000024">
    <property type="protein sequence ID" value="HAG2284513.1"/>
    <property type="molecule type" value="Genomic_DNA"/>
</dbReference>
<sequence>MTEMTDVTADTVTVVVAGRCRWAAGLRWEVQGYMPARKSAGQRSAVKKRVTAGRTRRDGPVLTLTVRQGRRGDRVTANGRMSPRRRGPVYSLAAAFSRASGDNAYGVYRLDEGRYVFLATVDGLPSVMGDVAGTAEDTGRALQQFLAFNTVPEGGWTVTSPANEPLPWDTLIASAGRRVLKVSRLRPVRQGIKPLPVVAGLALLGAAAFWLWPEGEVDLPPVLSEVIPVAPAPVPVYLPHPWKEMMPVRAFLARCREWRRVVPVYLDNWMLGRGECSADGLLLVYNRQTGGTAAGFARRAMDVFHRKPVINLTAGGGEGTVQLLWPPASLVDEQVPPAAVHLMRVVSWYQAHQATLTLTAVSEAPGVPGDDGALPLVQDWQEYRFTLTDNRVPEMLAGPADGRGIRISKVTFTHNGEGQQYEMEGHIYADNGKK</sequence>
<dbReference type="Pfam" id="PF06864">
    <property type="entry name" value="PAP_PilO"/>
    <property type="match status" value="1"/>
</dbReference>
<name>A0A759YPQ2_SALER</name>
<comment type="caution">
    <text evidence="1">The sequence shown here is derived from an EMBL/GenBank/DDBJ whole genome shotgun (WGS) entry which is preliminary data.</text>
</comment>
<dbReference type="InterPro" id="IPR009663">
    <property type="entry name" value="PAP_PilO"/>
</dbReference>
<protein>
    <submittedName>
        <fullName evidence="1">Type 4b pilus protein PilO2</fullName>
    </submittedName>
</protein>
<dbReference type="AlphaFoldDB" id="A0A759YPQ2"/>
<reference evidence="1" key="1">
    <citation type="journal article" date="2018" name="Genome Biol.">
        <title>SKESA: strategic k-mer extension for scrupulous assemblies.</title>
        <authorList>
            <person name="Souvorov A."/>
            <person name="Agarwala R."/>
            <person name="Lipman D.J."/>
        </authorList>
    </citation>
    <scope>NUCLEOTIDE SEQUENCE</scope>
    <source>
        <strain evidence="1">MA.CK_94/00001630</strain>
    </source>
</reference>
<evidence type="ECO:0000313" key="1">
    <source>
        <dbReference type="EMBL" id="HAG2284513.1"/>
    </source>
</evidence>
<proteinExistence type="predicted"/>
<reference evidence="1" key="2">
    <citation type="submission" date="2020-02" db="EMBL/GenBank/DDBJ databases">
        <authorList>
            <consortium name="NCBI Pathogen Detection Project"/>
        </authorList>
    </citation>
    <scope>NUCLEOTIDE SEQUENCE</scope>
    <source>
        <strain evidence="1">MA.CK_94/00001630</strain>
    </source>
</reference>